<dbReference type="EMBL" id="CP000752">
    <property type="protein sequence ID" value="ABS06161.1"/>
    <property type="molecule type" value="Genomic_DNA"/>
</dbReference>
<sequence length="147" mass="15865">MMTADPTDPARTAWLDQLDALFREADAEAERELQHPRAEELQTPPLWMVAALTAAGIAVASGQAQERWCAHVRGPGMLTTCAWGAHVYACRRPECETALQALPGARAECDQCHAPAVAGIGRVLYGPLAVLYRLCPSCLQRKTGARA</sequence>
<proteinExistence type="predicted"/>
<name>A6WH72_KINRD</name>
<dbReference type="AlphaFoldDB" id="A6WH72"/>
<geneLocation type="plasmid" evidence="1 2">
    <name>pKRAD02</name>
</geneLocation>
<gene>
    <name evidence="1" type="ordered locus">Krad_4703</name>
</gene>
<dbReference type="KEGG" id="kra:Krad_4703"/>
<accession>A6WH72</accession>
<keyword evidence="2" id="KW-1185">Reference proteome</keyword>
<dbReference type="Proteomes" id="UP000001116">
    <property type="component" value="Plasmid pKRAD02"/>
</dbReference>
<keyword evidence="1" id="KW-0614">Plasmid</keyword>
<protein>
    <submittedName>
        <fullName evidence="1">Uncharacterized protein</fullName>
    </submittedName>
</protein>
<evidence type="ECO:0000313" key="1">
    <source>
        <dbReference type="EMBL" id="ABS06161.1"/>
    </source>
</evidence>
<dbReference type="HOGENOM" id="CLU_1765592_0_0_11"/>
<reference evidence="2" key="1">
    <citation type="journal article" date="2008" name="PLoS ONE">
        <title>Survival in nuclear waste, extreme resistance, and potential applications gleaned from the genome sequence of Kineococcus radiotolerans SRS30216.</title>
        <authorList>
            <person name="Bagwell C.E."/>
            <person name="Bhat S."/>
            <person name="Hawkins G.M."/>
            <person name="Smith B.W."/>
            <person name="Biswas T."/>
            <person name="Hoover T.R."/>
            <person name="Saunders E."/>
            <person name="Han C.S."/>
            <person name="Tsodikov O.V."/>
            <person name="Shimkets L.J."/>
        </authorList>
    </citation>
    <scope>NUCLEOTIDE SEQUENCE [LARGE SCALE GENOMIC DNA]</scope>
    <source>
        <strain evidence="2">ATCC BAA-149 / DSM 14245 / SRS30216</strain>
    </source>
</reference>
<evidence type="ECO:0000313" key="2">
    <source>
        <dbReference type="Proteomes" id="UP000001116"/>
    </source>
</evidence>
<organism evidence="1 2">
    <name type="scientific">Kineococcus radiotolerans (strain ATCC BAA-149 / DSM 14245 / SRS30216)</name>
    <dbReference type="NCBI Taxonomy" id="266940"/>
    <lineage>
        <taxon>Bacteria</taxon>
        <taxon>Bacillati</taxon>
        <taxon>Actinomycetota</taxon>
        <taxon>Actinomycetes</taxon>
        <taxon>Kineosporiales</taxon>
        <taxon>Kineosporiaceae</taxon>
        <taxon>Kineococcus</taxon>
    </lineage>
</organism>